<evidence type="ECO:0000313" key="1">
    <source>
        <dbReference type="EMBL" id="CAA9246369.1"/>
    </source>
</evidence>
<gene>
    <name evidence="1" type="ORF">AVDCRST_MAG42-1994</name>
</gene>
<dbReference type="EMBL" id="CADCTA010000073">
    <property type="protein sequence ID" value="CAA9246369.1"/>
    <property type="molecule type" value="Genomic_DNA"/>
</dbReference>
<organism evidence="1">
    <name type="scientific">uncultured Chthoniobacterales bacterium</name>
    <dbReference type="NCBI Taxonomy" id="1836801"/>
    <lineage>
        <taxon>Bacteria</taxon>
        <taxon>Pseudomonadati</taxon>
        <taxon>Verrucomicrobiota</taxon>
        <taxon>Spartobacteria</taxon>
        <taxon>Chthoniobacterales</taxon>
        <taxon>environmental samples</taxon>
    </lineage>
</organism>
<dbReference type="AlphaFoldDB" id="A0A6J4IA66"/>
<protein>
    <submittedName>
        <fullName evidence="1">Uncharacterized protein</fullName>
    </submittedName>
</protein>
<proteinExistence type="predicted"/>
<sequence length="41" mass="4711">MLCAPLKTRRSQDVADHPYLRNVSSSDVRSFVVFATQDDRE</sequence>
<name>A0A6J4IA66_9BACT</name>
<reference evidence="1" key="1">
    <citation type="submission" date="2020-02" db="EMBL/GenBank/DDBJ databases">
        <authorList>
            <person name="Meier V. D."/>
        </authorList>
    </citation>
    <scope>NUCLEOTIDE SEQUENCE</scope>
    <source>
        <strain evidence="1">AVDCRST_MAG42</strain>
    </source>
</reference>
<accession>A0A6J4IA66</accession>